<protein>
    <submittedName>
        <fullName evidence="5">Dihydrodipicolinate synthase family protein</fullName>
    </submittedName>
</protein>
<dbReference type="PRINTS" id="PR00146">
    <property type="entry name" value="DHPICSNTHASE"/>
</dbReference>
<accession>A0ABV6M5F4</accession>
<comment type="similarity">
    <text evidence="1 4">Belongs to the DapA family.</text>
</comment>
<keyword evidence="3" id="KW-0704">Schiff base</keyword>
<gene>
    <name evidence="5" type="ORF">ACFFIA_19885</name>
</gene>
<name>A0ABV6M5F4_9ACTN</name>
<keyword evidence="2 4" id="KW-0456">Lyase</keyword>
<dbReference type="InterPro" id="IPR020624">
    <property type="entry name" value="Schiff_base-form_aldolases_CS"/>
</dbReference>
<dbReference type="EMBL" id="JBHLUH010000039">
    <property type="protein sequence ID" value="MFC0529925.1"/>
    <property type="molecule type" value="Genomic_DNA"/>
</dbReference>
<dbReference type="PANTHER" id="PTHR12128">
    <property type="entry name" value="DIHYDRODIPICOLINATE SYNTHASE"/>
    <property type="match status" value="1"/>
</dbReference>
<dbReference type="PANTHER" id="PTHR12128:SF66">
    <property type="entry name" value="4-HYDROXY-2-OXOGLUTARATE ALDOLASE, MITOCHONDRIAL"/>
    <property type="match status" value="1"/>
</dbReference>
<sequence>MIDGVVVAALTPFDDAGALDVRRIPGYVDFLLEAPVGGIMVGGTTGEFVTMTSDERIEAIGAFAAAAGGRAPVIAHVGHAAPAEACRLATRAAEAGADALTAITPYFHPVGQAAVDAYFRHVAGAVPALPFHVYNYPDASGNRIAPATFRALLDMPNLAGVKLSVGTFAEVEPYLELLGKITVMSGNDALAVPFAEAGGTAIVSGNASVRPRLMADLFAAARGRDAAAVERLVAELDRLRERTAAAPDRLKAVLRASGVDIGSARVRTA</sequence>
<dbReference type="InterPro" id="IPR002220">
    <property type="entry name" value="DapA-like"/>
</dbReference>
<evidence type="ECO:0000313" key="6">
    <source>
        <dbReference type="Proteomes" id="UP001589867"/>
    </source>
</evidence>
<dbReference type="InterPro" id="IPR013785">
    <property type="entry name" value="Aldolase_TIM"/>
</dbReference>
<evidence type="ECO:0000256" key="4">
    <source>
        <dbReference type="PIRNR" id="PIRNR001365"/>
    </source>
</evidence>
<dbReference type="PROSITE" id="PS00665">
    <property type="entry name" value="DHDPS_1"/>
    <property type="match status" value="1"/>
</dbReference>
<proteinExistence type="inferred from homology"/>
<dbReference type="CDD" id="cd00408">
    <property type="entry name" value="DHDPS-like"/>
    <property type="match status" value="1"/>
</dbReference>
<evidence type="ECO:0000256" key="1">
    <source>
        <dbReference type="ARBA" id="ARBA00007592"/>
    </source>
</evidence>
<keyword evidence="6" id="KW-1185">Reference proteome</keyword>
<evidence type="ECO:0000256" key="3">
    <source>
        <dbReference type="ARBA" id="ARBA00023270"/>
    </source>
</evidence>
<dbReference type="Proteomes" id="UP001589867">
    <property type="component" value="Unassembled WGS sequence"/>
</dbReference>
<comment type="caution">
    <text evidence="5">The sequence shown here is derived from an EMBL/GenBank/DDBJ whole genome shotgun (WGS) entry which is preliminary data.</text>
</comment>
<dbReference type="SUPFAM" id="SSF51569">
    <property type="entry name" value="Aldolase"/>
    <property type="match status" value="1"/>
</dbReference>
<dbReference type="PIRSF" id="PIRSF001365">
    <property type="entry name" value="DHDPS"/>
    <property type="match status" value="1"/>
</dbReference>
<organism evidence="5 6">
    <name type="scientific">Phytohabitans kaempferiae</name>
    <dbReference type="NCBI Taxonomy" id="1620943"/>
    <lineage>
        <taxon>Bacteria</taxon>
        <taxon>Bacillati</taxon>
        <taxon>Actinomycetota</taxon>
        <taxon>Actinomycetes</taxon>
        <taxon>Micromonosporales</taxon>
        <taxon>Micromonosporaceae</taxon>
    </lineage>
</organism>
<dbReference type="RefSeq" id="WP_377253000.1">
    <property type="nucleotide sequence ID" value="NZ_JBHLUH010000039.1"/>
</dbReference>
<dbReference type="Pfam" id="PF00701">
    <property type="entry name" value="DHDPS"/>
    <property type="match status" value="1"/>
</dbReference>
<dbReference type="SMART" id="SM01130">
    <property type="entry name" value="DHDPS"/>
    <property type="match status" value="1"/>
</dbReference>
<evidence type="ECO:0000313" key="5">
    <source>
        <dbReference type="EMBL" id="MFC0529925.1"/>
    </source>
</evidence>
<reference evidence="5 6" key="1">
    <citation type="submission" date="2024-09" db="EMBL/GenBank/DDBJ databases">
        <authorList>
            <person name="Sun Q."/>
            <person name="Mori K."/>
        </authorList>
    </citation>
    <scope>NUCLEOTIDE SEQUENCE [LARGE SCALE GENOMIC DNA]</scope>
    <source>
        <strain evidence="5 6">TBRC 3947</strain>
    </source>
</reference>
<dbReference type="Gene3D" id="3.20.20.70">
    <property type="entry name" value="Aldolase class I"/>
    <property type="match status" value="1"/>
</dbReference>
<evidence type="ECO:0000256" key="2">
    <source>
        <dbReference type="ARBA" id="ARBA00023239"/>
    </source>
</evidence>